<gene>
    <name evidence="3" type="ORF">CAL15_05030</name>
</gene>
<keyword evidence="4" id="KW-1185">Reference proteome</keyword>
<accession>A0A1W6Z986</accession>
<keyword evidence="1" id="KW-0238">DNA-binding</keyword>
<evidence type="ECO:0000259" key="2">
    <source>
        <dbReference type="PROSITE" id="PS50943"/>
    </source>
</evidence>
<dbReference type="PANTHER" id="PTHR46797">
    <property type="entry name" value="HTH-TYPE TRANSCRIPTIONAL REGULATOR"/>
    <property type="match status" value="1"/>
</dbReference>
<dbReference type="PANTHER" id="PTHR46797:SF10">
    <property type="entry name" value="BLR1115 PROTEIN"/>
    <property type="match status" value="1"/>
</dbReference>
<sequence length="204" mass="22016">MPSPRSPSPEADEPADALAMEFGARVRALREQARLTLEALSDRSGVSRAMLSKVERGEKSPTIGVAKRIASALGATLSDLMGGNDKRQATALVRRTQRLVFRDGETGFERHLLSPSMAGAVVEILQHYLPAGVTTGMLPAMPSGVDKHVIALEGRVTVVLPSGRLELADGDTLFFEADVEHAFENASREPCTYYLVISRRPPHA</sequence>
<dbReference type="OrthoDB" id="9805356at2"/>
<dbReference type="SMART" id="SM00530">
    <property type="entry name" value="HTH_XRE"/>
    <property type="match status" value="1"/>
</dbReference>
<dbReference type="Pfam" id="PF07883">
    <property type="entry name" value="Cupin_2"/>
    <property type="match status" value="1"/>
</dbReference>
<dbReference type="GO" id="GO:0003700">
    <property type="term" value="F:DNA-binding transcription factor activity"/>
    <property type="evidence" value="ECO:0007669"/>
    <property type="project" value="TreeGrafter"/>
</dbReference>
<dbReference type="InterPro" id="IPR010982">
    <property type="entry name" value="Lambda_DNA-bd_dom_sf"/>
</dbReference>
<dbReference type="InterPro" id="IPR050807">
    <property type="entry name" value="TransReg_Diox_bact_type"/>
</dbReference>
<name>A0A1W6Z986_9BORD</name>
<dbReference type="CDD" id="cd02209">
    <property type="entry name" value="cupin_XRE_C"/>
    <property type="match status" value="1"/>
</dbReference>
<organism evidence="3 4">
    <name type="scientific">Bordetella genomosp. 13</name>
    <dbReference type="NCBI Taxonomy" id="463040"/>
    <lineage>
        <taxon>Bacteria</taxon>
        <taxon>Pseudomonadati</taxon>
        <taxon>Pseudomonadota</taxon>
        <taxon>Betaproteobacteria</taxon>
        <taxon>Burkholderiales</taxon>
        <taxon>Alcaligenaceae</taxon>
        <taxon>Bordetella</taxon>
    </lineage>
</organism>
<dbReference type="Proteomes" id="UP000194161">
    <property type="component" value="Chromosome"/>
</dbReference>
<dbReference type="EMBL" id="CP021111">
    <property type="protein sequence ID" value="ARP93802.1"/>
    <property type="molecule type" value="Genomic_DNA"/>
</dbReference>
<proteinExistence type="predicted"/>
<evidence type="ECO:0000313" key="4">
    <source>
        <dbReference type="Proteomes" id="UP000194161"/>
    </source>
</evidence>
<dbReference type="GO" id="GO:0003677">
    <property type="term" value="F:DNA binding"/>
    <property type="evidence" value="ECO:0007669"/>
    <property type="project" value="UniProtKB-KW"/>
</dbReference>
<dbReference type="AlphaFoldDB" id="A0A1W6Z986"/>
<dbReference type="RefSeq" id="WP_086077575.1">
    <property type="nucleotide sequence ID" value="NZ_CP021111.1"/>
</dbReference>
<dbReference type="InterPro" id="IPR014710">
    <property type="entry name" value="RmlC-like_jellyroll"/>
</dbReference>
<dbReference type="InterPro" id="IPR001387">
    <property type="entry name" value="Cro/C1-type_HTH"/>
</dbReference>
<evidence type="ECO:0000256" key="1">
    <source>
        <dbReference type="ARBA" id="ARBA00023125"/>
    </source>
</evidence>
<dbReference type="SUPFAM" id="SSF51182">
    <property type="entry name" value="RmlC-like cupins"/>
    <property type="match status" value="1"/>
</dbReference>
<dbReference type="Gene3D" id="1.10.260.40">
    <property type="entry name" value="lambda repressor-like DNA-binding domains"/>
    <property type="match status" value="1"/>
</dbReference>
<dbReference type="KEGG" id="bgm:CAL15_05030"/>
<dbReference type="InterPro" id="IPR013096">
    <property type="entry name" value="Cupin_2"/>
</dbReference>
<dbReference type="STRING" id="463040.CAL15_05030"/>
<protein>
    <submittedName>
        <fullName evidence="3">XRE family transcriptional regulator</fullName>
    </submittedName>
</protein>
<reference evidence="3 4" key="1">
    <citation type="submission" date="2017-05" db="EMBL/GenBank/DDBJ databases">
        <title>Complete and WGS of Bordetella genogroups.</title>
        <authorList>
            <person name="Spilker T."/>
            <person name="LiPuma J."/>
        </authorList>
    </citation>
    <scope>NUCLEOTIDE SEQUENCE [LARGE SCALE GENOMIC DNA]</scope>
    <source>
        <strain evidence="3 4">AU7206</strain>
    </source>
</reference>
<dbReference type="Pfam" id="PF01381">
    <property type="entry name" value="HTH_3"/>
    <property type="match status" value="1"/>
</dbReference>
<dbReference type="Gene3D" id="2.60.120.10">
    <property type="entry name" value="Jelly Rolls"/>
    <property type="match status" value="1"/>
</dbReference>
<dbReference type="SUPFAM" id="SSF47413">
    <property type="entry name" value="lambda repressor-like DNA-binding domains"/>
    <property type="match status" value="1"/>
</dbReference>
<dbReference type="PROSITE" id="PS50943">
    <property type="entry name" value="HTH_CROC1"/>
    <property type="match status" value="1"/>
</dbReference>
<dbReference type="InterPro" id="IPR011051">
    <property type="entry name" value="RmlC_Cupin_sf"/>
</dbReference>
<dbReference type="CDD" id="cd00093">
    <property type="entry name" value="HTH_XRE"/>
    <property type="match status" value="1"/>
</dbReference>
<evidence type="ECO:0000313" key="3">
    <source>
        <dbReference type="EMBL" id="ARP93802.1"/>
    </source>
</evidence>
<dbReference type="GO" id="GO:0005829">
    <property type="term" value="C:cytosol"/>
    <property type="evidence" value="ECO:0007669"/>
    <property type="project" value="TreeGrafter"/>
</dbReference>
<feature type="domain" description="HTH cro/C1-type" evidence="2">
    <location>
        <begin position="26"/>
        <end position="80"/>
    </location>
</feature>